<accession>A0A919V677</accession>
<comment type="subcellular location">
    <subcellularLocation>
        <location evidence="6">Cell membrane</location>
        <topology evidence="6">Multi-pass membrane protein</topology>
    </subcellularLocation>
    <subcellularLocation>
        <location evidence="1">Membrane</location>
        <topology evidence="1">Multi-pass membrane protein</topology>
    </subcellularLocation>
</comment>
<evidence type="ECO:0000259" key="7">
    <source>
        <dbReference type="PROSITE" id="PS51012"/>
    </source>
</evidence>
<keyword evidence="2 6" id="KW-0812">Transmembrane</keyword>
<dbReference type="PRINTS" id="PR00164">
    <property type="entry name" value="ABC2TRNSPORT"/>
</dbReference>
<dbReference type="InterPro" id="IPR013525">
    <property type="entry name" value="ABC2_TM"/>
</dbReference>
<keyword evidence="3 6" id="KW-1133">Transmembrane helix</keyword>
<organism evidence="8 9">
    <name type="scientific">Sinosporangium siamense</name>
    <dbReference type="NCBI Taxonomy" id="1367973"/>
    <lineage>
        <taxon>Bacteria</taxon>
        <taxon>Bacillati</taxon>
        <taxon>Actinomycetota</taxon>
        <taxon>Actinomycetes</taxon>
        <taxon>Streptosporangiales</taxon>
        <taxon>Streptosporangiaceae</taxon>
        <taxon>Sinosporangium</taxon>
    </lineage>
</organism>
<feature type="transmembrane region" description="Helical" evidence="6">
    <location>
        <begin position="186"/>
        <end position="206"/>
    </location>
</feature>
<evidence type="ECO:0000256" key="3">
    <source>
        <dbReference type="ARBA" id="ARBA00022989"/>
    </source>
</evidence>
<proteinExistence type="inferred from homology"/>
<evidence type="ECO:0000256" key="2">
    <source>
        <dbReference type="ARBA" id="ARBA00022692"/>
    </source>
</evidence>
<dbReference type="InterPro" id="IPR047817">
    <property type="entry name" value="ABC2_TM_bact-type"/>
</dbReference>
<dbReference type="PROSITE" id="PS51012">
    <property type="entry name" value="ABC_TM2"/>
    <property type="match status" value="1"/>
</dbReference>
<dbReference type="Proteomes" id="UP000606172">
    <property type="component" value="Unassembled WGS sequence"/>
</dbReference>
<evidence type="ECO:0000313" key="8">
    <source>
        <dbReference type="EMBL" id="GII90662.1"/>
    </source>
</evidence>
<keyword evidence="9" id="KW-1185">Reference proteome</keyword>
<keyword evidence="4 6" id="KW-0472">Membrane</keyword>
<dbReference type="InterPro" id="IPR051784">
    <property type="entry name" value="Nod_factor_ABC_transporter"/>
</dbReference>
<dbReference type="RefSeq" id="WP_204021201.1">
    <property type="nucleotide sequence ID" value="NZ_BOOW01000006.1"/>
</dbReference>
<protein>
    <recommendedName>
        <fullName evidence="6">Transport permease protein</fullName>
    </recommendedName>
</protein>
<feature type="transmembrane region" description="Helical" evidence="6">
    <location>
        <begin position="78"/>
        <end position="101"/>
    </location>
</feature>
<dbReference type="GO" id="GO:0046677">
    <property type="term" value="P:response to antibiotic"/>
    <property type="evidence" value="ECO:0007669"/>
    <property type="project" value="UniProtKB-KW"/>
</dbReference>
<comment type="similarity">
    <text evidence="6">Belongs to the ABC-2 integral membrane protein family.</text>
</comment>
<dbReference type="InterPro" id="IPR000412">
    <property type="entry name" value="ABC_2_transport"/>
</dbReference>
<feature type="transmembrane region" description="Helical" evidence="6">
    <location>
        <begin position="44"/>
        <end position="66"/>
    </location>
</feature>
<evidence type="ECO:0000256" key="1">
    <source>
        <dbReference type="ARBA" id="ARBA00004141"/>
    </source>
</evidence>
<keyword evidence="6" id="KW-0813">Transport</keyword>
<evidence type="ECO:0000256" key="4">
    <source>
        <dbReference type="ARBA" id="ARBA00023136"/>
    </source>
</evidence>
<keyword evidence="5" id="KW-0046">Antibiotic resistance</keyword>
<evidence type="ECO:0000256" key="5">
    <source>
        <dbReference type="ARBA" id="ARBA00023251"/>
    </source>
</evidence>
<dbReference type="PIRSF" id="PIRSF006648">
    <property type="entry name" value="DrrB"/>
    <property type="match status" value="1"/>
</dbReference>
<dbReference type="PANTHER" id="PTHR43229">
    <property type="entry name" value="NODULATION PROTEIN J"/>
    <property type="match status" value="1"/>
</dbReference>
<dbReference type="AlphaFoldDB" id="A0A919V677"/>
<feature type="transmembrane region" description="Helical" evidence="6">
    <location>
        <begin position="155"/>
        <end position="179"/>
    </location>
</feature>
<sequence length="288" mass="30786">MTATRPHPARASHVGRRGTGHNLRAVKIVLKRELIRFANDGNRVVAMLFQAVLWLFVLGSGFGSLMPGGPGDVDLQTFMFPGVISMIVVSTSVFSAASIVWDREFGFLREMLVAPVSRTAIVIGKVLGGALVATLQGMAIMSVAGLVGVPYDPVLILQMAGLVFLIALTMTAFGAMVAARITSMEAFLGVSQMAVMPLTFLSGALFPVTNLPSWLGTITLVNPLTYAVDPVRQAVFARVEASPEIHAVYNPGVTWGDWTVPVAVEILVVAVLGLFFLLMAVAQFRRTD</sequence>
<feature type="transmembrane region" description="Helical" evidence="6">
    <location>
        <begin position="122"/>
        <end position="149"/>
    </location>
</feature>
<reference evidence="8" key="1">
    <citation type="submission" date="2021-01" db="EMBL/GenBank/DDBJ databases">
        <title>Whole genome shotgun sequence of Sinosporangium siamense NBRC 109515.</title>
        <authorList>
            <person name="Komaki H."/>
            <person name="Tamura T."/>
        </authorList>
    </citation>
    <scope>NUCLEOTIDE SEQUENCE</scope>
    <source>
        <strain evidence="8">NBRC 109515</strain>
    </source>
</reference>
<dbReference type="Pfam" id="PF01061">
    <property type="entry name" value="ABC2_membrane"/>
    <property type="match status" value="1"/>
</dbReference>
<gene>
    <name evidence="8" type="ORF">Ssi02_08930</name>
</gene>
<name>A0A919V677_9ACTN</name>
<keyword evidence="6" id="KW-1003">Cell membrane</keyword>
<dbReference type="PANTHER" id="PTHR43229:SF2">
    <property type="entry name" value="NODULATION PROTEIN J"/>
    <property type="match status" value="1"/>
</dbReference>
<feature type="domain" description="ABC transmembrane type-2" evidence="7">
    <location>
        <begin position="42"/>
        <end position="287"/>
    </location>
</feature>
<evidence type="ECO:0000256" key="6">
    <source>
        <dbReference type="RuleBase" id="RU361157"/>
    </source>
</evidence>
<comment type="caution">
    <text evidence="8">The sequence shown here is derived from an EMBL/GenBank/DDBJ whole genome shotgun (WGS) entry which is preliminary data.</text>
</comment>
<dbReference type="EMBL" id="BOOW01000006">
    <property type="protein sequence ID" value="GII90662.1"/>
    <property type="molecule type" value="Genomic_DNA"/>
</dbReference>
<evidence type="ECO:0000313" key="9">
    <source>
        <dbReference type="Proteomes" id="UP000606172"/>
    </source>
</evidence>
<dbReference type="GO" id="GO:0043190">
    <property type="term" value="C:ATP-binding cassette (ABC) transporter complex"/>
    <property type="evidence" value="ECO:0007669"/>
    <property type="project" value="InterPro"/>
</dbReference>
<feature type="transmembrane region" description="Helical" evidence="6">
    <location>
        <begin position="258"/>
        <end position="282"/>
    </location>
</feature>
<dbReference type="GO" id="GO:0140359">
    <property type="term" value="F:ABC-type transporter activity"/>
    <property type="evidence" value="ECO:0007669"/>
    <property type="project" value="InterPro"/>
</dbReference>